<evidence type="ECO:0000256" key="1">
    <source>
        <dbReference type="SAM" id="Phobius"/>
    </source>
</evidence>
<dbReference type="EMBL" id="JACNEP010000018">
    <property type="protein sequence ID" value="MBC3767420.1"/>
    <property type="molecule type" value="Genomic_DNA"/>
</dbReference>
<feature type="transmembrane region" description="Helical" evidence="1">
    <location>
        <begin position="102"/>
        <end position="122"/>
    </location>
</feature>
<feature type="transmembrane region" description="Helical" evidence="1">
    <location>
        <begin position="36"/>
        <end position="57"/>
    </location>
</feature>
<protein>
    <submittedName>
        <fullName evidence="2">Uncharacterized protein</fullName>
    </submittedName>
</protein>
<proteinExistence type="predicted"/>
<organism evidence="2 3">
    <name type="scientific">Neptunicella marina</name>
    <dbReference type="NCBI Taxonomy" id="2125989"/>
    <lineage>
        <taxon>Bacteria</taxon>
        <taxon>Pseudomonadati</taxon>
        <taxon>Pseudomonadota</taxon>
        <taxon>Gammaproteobacteria</taxon>
        <taxon>Alteromonadales</taxon>
        <taxon>Alteromonadaceae</taxon>
        <taxon>Neptunicella</taxon>
    </lineage>
</organism>
<sequence>MIVTAGFAILLLFFSGLILRNPVGFGQRLASYSLNNVFYTAQIALTFILGNLLVMHAGHHDWRVFWLFCGYSLIAKSIVIACLGKNVQHKLIERLTVQYSKWLQLVSAATLLLALFLLYTCAIHQPV</sequence>
<accession>A0A8J6M0J4</accession>
<evidence type="ECO:0000313" key="2">
    <source>
        <dbReference type="EMBL" id="MBC3767420.1"/>
    </source>
</evidence>
<comment type="caution">
    <text evidence="2">The sequence shown here is derived from an EMBL/GenBank/DDBJ whole genome shotgun (WGS) entry which is preliminary data.</text>
</comment>
<gene>
    <name evidence="2" type="ORF">H8B19_16195</name>
</gene>
<keyword evidence="1" id="KW-0472">Membrane</keyword>
<reference evidence="2" key="2">
    <citation type="submission" date="2020-08" db="EMBL/GenBank/DDBJ databases">
        <authorList>
            <person name="Lai Q."/>
        </authorList>
    </citation>
    <scope>NUCLEOTIDE SEQUENCE</scope>
    <source>
        <strain evidence="2">S27-2</strain>
    </source>
</reference>
<evidence type="ECO:0000313" key="3">
    <source>
        <dbReference type="Proteomes" id="UP000601768"/>
    </source>
</evidence>
<keyword evidence="3" id="KW-1185">Reference proteome</keyword>
<keyword evidence="1" id="KW-0812">Transmembrane</keyword>
<dbReference type="Proteomes" id="UP000601768">
    <property type="component" value="Unassembled WGS sequence"/>
</dbReference>
<feature type="transmembrane region" description="Helical" evidence="1">
    <location>
        <begin position="64"/>
        <end position="82"/>
    </location>
</feature>
<keyword evidence="1" id="KW-1133">Transmembrane helix</keyword>
<reference evidence="2" key="1">
    <citation type="journal article" date="2018" name="Int. J. Syst. Evol. Microbiol.">
        <title>Neptunicella marina gen. nov., sp. nov., isolated from surface seawater.</title>
        <authorList>
            <person name="Liu X."/>
            <person name="Lai Q."/>
            <person name="Du Y."/>
            <person name="Zhang X."/>
            <person name="Liu Z."/>
            <person name="Sun F."/>
            <person name="Shao Z."/>
        </authorList>
    </citation>
    <scope>NUCLEOTIDE SEQUENCE</scope>
    <source>
        <strain evidence="2">S27-2</strain>
    </source>
</reference>
<dbReference type="RefSeq" id="WP_186507942.1">
    <property type="nucleotide sequence ID" value="NZ_JACNEP010000018.1"/>
</dbReference>
<name>A0A8J6M0J4_9ALTE</name>
<dbReference type="AlphaFoldDB" id="A0A8J6M0J4"/>